<evidence type="ECO:0000256" key="1">
    <source>
        <dbReference type="SAM" id="SignalP"/>
    </source>
</evidence>
<accession>A0A0F4ZAD6</accession>
<dbReference type="InterPro" id="IPR019433">
    <property type="entry name" value="GPI_ManTrfase_II_coact_Pga1"/>
</dbReference>
<reference evidence="2 3" key="1">
    <citation type="submission" date="2015-03" db="EMBL/GenBank/DDBJ databases">
        <authorList>
            <person name="Radwan O."/>
            <person name="Al-Naeli F.A."/>
            <person name="Rendon G.A."/>
            <person name="Fields C."/>
        </authorList>
    </citation>
    <scope>NUCLEOTIDE SEQUENCE [LARGE SCALE GENOMIC DNA]</scope>
    <source>
        <strain evidence="2">CR-DP1</strain>
    </source>
</reference>
<name>A0A0F4ZAD6_9PEZI</name>
<keyword evidence="1" id="KW-0732">Signal</keyword>
<dbReference type="AlphaFoldDB" id="A0A0F4ZAD6"/>
<dbReference type="OrthoDB" id="3360032at2759"/>
<sequence length="225" mass="23814">MLLLSALSALLLAPLIRANTEKTIFSAPPPDALVLLSGLDKADPPLSILTPANATLRTHLASAFSSADEPYGAATWIVVRDLVPGQRYEVRVCWAATEPAAFTVDTFDIPTLAASPALLPAPLSISVSPSSSPPSSTLLLRILTAADYVTTNTDLRAAPPPVFADVILDAYWYNVVPQSLLPTIGVIALIAPAALVLGRVLAKWIGSFAVTVYQDEEETEKKKEA</sequence>
<dbReference type="GO" id="GO:0005789">
    <property type="term" value="C:endoplasmic reticulum membrane"/>
    <property type="evidence" value="ECO:0007669"/>
    <property type="project" value="TreeGrafter"/>
</dbReference>
<feature type="chain" id="PRO_5002482374" evidence="1">
    <location>
        <begin position="19"/>
        <end position="225"/>
    </location>
</feature>
<dbReference type="GO" id="GO:0031501">
    <property type="term" value="C:mannosyltransferase complex"/>
    <property type="evidence" value="ECO:0007669"/>
    <property type="project" value="TreeGrafter"/>
</dbReference>
<gene>
    <name evidence="2" type="ORF">TD95_001987</name>
</gene>
<protein>
    <submittedName>
        <fullName evidence="2">Uncharacterized protein</fullName>
    </submittedName>
</protein>
<evidence type="ECO:0000313" key="3">
    <source>
        <dbReference type="Proteomes" id="UP000033483"/>
    </source>
</evidence>
<dbReference type="PANTHER" id="PTHR28022:SF1">
    <property type="entry name" value="GPI MANNOSYLTRANSFERASE 2 SUBUNIT PGA1"/>
    <property type="match status" value="1"/>
</dbReference>
<dbReference type="Pfam" id="PF10333">
    <property type="entry name" value="Pga1"/>
    <property type="match status" value="1"/>
</dbReference>
<keyword evidence="3" id="KW-1185">Reference proteome</keyword>
<dbReference type="PANTHER" id="PTHR28022">
    <property type="entry name" value="GPI MANNOSYLTRANSFERASE 2 SUBUNIT PGA1"/>
    <property type="match status" value="1"/>
</dbReference>
<proteinExistence type="predicted"/>
<organism evidence="2 3">
    <name type="scientific">Thielaviopsis punctulata</name>
    <dbReference type="NCBI Taxonomy" id="72032"/>
    <lineage>
        <taxon>Eukaryota</taxon>
        <taxon>Fungi</taxon>
        <taxon>Dikarya</taxon>
        <taxon>Ascomycota</taxon>
        <taxon>Pezizomycotina</taxon>
        <taxon>Sordariomycetes</taxon>
        <taxon>Hypocreomycetidae</taxon>
        <taxon>Microascales</taxon>
        <taxon>Ceratocystidaceae</taxon>
        <taxon>Thielaviopsis</taxon>
    </lineage>
</organism>
<evidence type="ECO:0000313" key="2">
    <source>
        <dbReference type="EMBL" id="KKA27474.1"/>
    </source>
</evidence>
<dbReference type="EMBL" id="LAEV01001665">
    <property type="protein sequence ID" value="KKA27474.1"/>
    <property type="molecule type" value="Genomic_DNA"/>
</dbReference>
<feature type="signal peptide" evidence="1">
    <location>
        <begin position="1"/>
        <end position="18"/>
    </location>
</feature>
<comment type="caution">
    <text evidence="2">The sequence shown here is derived from an EMBL/GenBank/DDBJ whole genome shotgun (WGS) entry which is preliminary data.</text>
</comment>
<dbReference type="Proteomes" id="UP000033483">
    <property type="component" value="Unassembled WGS sequence"/>
</dbReference>
<dbReference type="GO" id="GO:0006506">
    <property type="term" value="P:GPI anchor biosynthetic process"/>
    <property type="evidence" value="ECO:0007669"/>
    <property type="project" value="TreeGrafter"/>
</dbReference>
<dbReference type="GO" id="GO:0000030">
    <property type="term" value="F:mannosyltransferase activity"/>
    <property type="evidence" value="ECO:0007669"/>
    <property type="project" value="TreeGrafter"/>
</dbReference>